<feature type="compositionally biased region" description="Polar residues" evidence="1">
    <location>
        <begin position="313"/>
        <end position="326"/>
    </location>
</feature>
<dbReference type="FunCoup" id="A0A448YN08">
    <property type="interactions" value="36"/>
</dbReference>
<feature type="region of interest" description="Disordered" evidence="1">
    <location>
        <begin position="534"/>
        <end position="581"/>
    </location>
</feature>
<dbReference type="Gene3D" id="3.90.70.10">
    <property type="entry name" value="Cysteine proteinases"/>
    <property type="match status" value="1"/>
</dbReference>
<dbReference type="InterPro" id="IPR038765">
    <property type="entry name" value="Papain-like_cys_pep_sf"/>
</dbReference>
<feature type="compositionally biased region" description="Low complexity" evidence="1">
    <location>
        <begin position="546"/>
        <end position="568"/>
    </location>
</feature>
<dbReference type="GO" id="GO:0004843">
    <property type="term" value="F:cysteine-type deubiquitinase activity"/>
    <property type="evidence" value="ECO:0007669"/>
    <property type="project" value="InterPro"/>
</dbReference>
<dbReference type="InterPro" id="IPR028889">
    <property type="entry name" value="USP"/>
</dbReference>
<dbReference type="GO" id="GO:0005634">
    <property type="term" value="C:nucleus"/>
    <property type="evidence" value="ECO:0007669"/>
    <property type="project" value="TreeGrafter"/>
</dbReference>
<dbReference type="PROSITE" id="PS00973">
    <property type="entry name" value="USP_2"/>
    <property type="match status" value="1"/>
</dbReference>
<dbReference type="CDD" id="cd02257">
    <property type="entry name" value="Peptidase_C19"/>
    <property type="match status" value="1"/>
</dbReference>
<dbReference type="STRING" id="13370.A0A448YN08"/>
<dbReference type="InParanoid" id="A0A448YN08"/>
<organism evidence="3 4">
    <name type="scientific">Brettanomyces naardenensis</name>
    <name type="common">Yeast</name>
    <dbReference type="NCBI Taxonomy" id="13370"/>
    <lineage>
        <taxon>Eukaryota</taxon>
        <taxon>Fungi</taxon>
        <taxon>Dikarya</taxon>
        <taxon>Ascomycota</taxon>
        <taxon>Saccharomycotina</taxon>
        <taxon>Pichiomycetes</taxon>
        <taxon>Pichiales</taxon>
        <taxon>Pichiaceae</taxon>
        <taxon>Brettanomyces</taxon>
    </lineage>
</organism>
<keyword evidence="4" id="KW-1185">Reference proteome</keyword>
<dbReference type="EMBL" id="CAACVR010000021">
    <property type="protein sequence ID" value="VEU22248.1"/>
    <property type="molecule type" value="Genomic_DNA"/>
</dbReference>
<gene>
    <name evidence="3" type="ORF">BRENAR_LOCUS2979</name>
</gene>
<proteinExistence type="predicted"/>
<dbReference type="SUPFAM" id="SSF54001">
    <property type="entry name" value="Cysteine proteinases"/>
    <property type="match status" value="1"/>
</dbReference>
<dbReference type="InterPro" id="IPR001394">
    <property type="entry name" value="Peptidase_C19_UCH"/>
</dbReference>
<protein>
    <submittedName>
        <fullName evidence="3">DEKNAAC103248</fullName>
    </submittedName>
</protein>
<dbReference type="GO" id="GO:0005829">
    <property type="term" value="C:cytosol"/>
    <property type="evidence" value="ECO:0007669"/>
    <property type="project" value="TreeGrafter"/>
</dbReference>
<evidence type="ECO:0000259" key="2">
    <source>
        <dbReference type="PROSITE" id="PS50235"/>
    </source>
</evidence>
<dbReference type="Pfam" id="PF00443">
    <property type="entry name" value="UCH"/>
    <property type="match status" value="1"/>
</dbReference>
<feature type="compositionally biased region" description="Acidic residues" evidence="1">
    <location>
        <begin position="344"/>
        <end position="361"/>
    </location>
</feature>
<reference evidence="3 4" key="1">
    <citation type="submission" date="2018-12" db="EMBL/GenBank/DDBJ databases">
        <authorList>
            <person name="Tiukova I."/>
            <person name="Dainat J."/>
        </authorList>
    </citation>
    <scope>NUCLEOTIDE SEQUENCE [LARGE SCALE GENOMIC DNA]</scope>
</reference>
<evidence type="ECO:0000256" key="1">
    <source>
        <dbReference type="SAM" id="MobiDB-lite"/>
    </source>
</evidence>
<evidence type="ECO:0000313" key="3">
    <source>
        <dbReference type="EMBL" id="VEU22248.1"/>
    </source>
</evidence>
<dbReference type="InterPro" id="IPR018200">
    <property type="entry name" value="USP_CS"/>
</dbReference>
<accession>A0A448YN08</accession>
<evidence type="ECO:0000313" key="4">
    <source>
        <dbReference type="Proteomes" id="UP000290900"/>
    </source>
</evidence>
<dbReference type="OrthoDB" id="2248014at2759"/>
<sequence>MISAIHTLMTQYASDTQGPCAGLQIPSIPLHEAMIQILGKMQETIYSSRVISVWDFLHVIENIYDARISRSQHDAHELLQLILETLLREYTALRKAYQGSQPAQDCLAEDGMKEFEEFPFASEVASSLRCMRCGKTSSMNYYPMMILSLALPEAKSVSLETLLKRNESEVIEDYSCLVCQVKYILATKDELIKDPRKLELVDELRERLDTLLINDDLQPEIQEFIDSYPGMKTPQMKSIVHRELNIIKPPKILIIHLSRSIFQDTQAWRNSCDVLFNDELEVKVDNNQLAEYKRKEEEEHISSEIEIEEMSMNPSYNPTLTSVSKASTEHLEETTENLSASDSESVDEGAQEEDYEEDTENSDSSIHIHESRTRRKKKTIRHYAAYTPPSKAATESSGDSSLTAYDYGLRSMIRHMGSHSMGHYECYRKKPMYYKSRATGEYYRKFPELSNYSHARRADIISAMINLDLNSSIPETPTTDEITGLSDFSSVEQTPHTPEVVRDVPKPEALDRSPSARVNRATSISKFRSRVSSLVGVGGPRPRSLSTAGNGSPTTSPTSPIASQISPTVFRDPFGKKPKKDKKLASCVKNPYWKISDDKVNETPFSSVLNDNAAVYMLFYERKDI</sequence>
<feature type="compositionally biased region" description="Basic residues" evidence="1">
    <location>
        <begin position="372"/>
        <end position="381"/>
    </location>
</feature>
<dbReference type="PANTHER" id="PTHR24006">
    <property type="entry name" value="UBIQUITIN CARBOXYL-TERMINAL HYDROLASE"/>
    <property type="match status" value="1"/>
</dbReference>
<feature type="domain" description="USP" evidence="2">
    <location>
        <begin position="1"/>
        <end position="623"/>
    </location>
</feature>
<name>A0A448YN08_BRENA</name>
<dbReference type="InterPro" id="IPR050164">
    <property type="entry name" value="Peptidase_C19"/>
</dbReference>
<dbReference type="PROSITE" id="PS50235">
    <property type="entry name" value="USP_3"/>
    <property type="match status" value="1"/>
</dbReference>
<dbReference type="GO" id="GO:0016579">
    <property type="term" value="P:protein deubiquitination"/>
    <property type="evidence" value="ECO:0007669"/>
    <property type="project" value="InterPro"/>
</dbReference>
<dbReference type="AlphaFoldDB" id="A0A448YN08"/>
<feature type="region of interest" description="Disordered" evidence="1">
    <location>
        <begin position="308"/>
        <end position="400"/>
    </location>
</feature>
<dbReference type="Proteomes" id="UP000290900">
    <property type="component" value="Unassembled WGS sequence"/>
</dbReference>